<dbReference type="SUPFAM" id="SSF52540">
    <property type="entry name" value="P-loop containing nucleoside triphosphate hydrolases"/>
    <property type="match status" value="1"/>
</dbReference>
<gene>
    <name evidence="2" type="ORF">Q8814_21190</name>
</gene>
<feature type="domain" description="ABC transporter" evidence="1">
    <location>
        <begin position="17"/>
        <end position="91"/>
    </location>
</feature>
<dbReference type="InterPro" id="IPR027417">
    <property type="entry name" value="P-loop_NTPase"/>
</dbReference>
<dbReference type="Pfam" id="PF00005">
    <property type="entry name" value="ABC_tran"/>
    <property type="match status" value="1"/>
</dbReference>
<dbReference type="RefSeq" id="WP_330153966.1">
    <property type="nucleotide sequence ID" value="NZ_JAUZMZ010000163.1"/>
</dbReference>
<keyword evidence="3" id="KW-1185">Reference proteome</keyword>
<dbReference type="Proteomes" id="UP001331936">
    <property type="component" value="Unassembled WGS sequence"/>
</dbReference>
<proteinExistence type="predicted"/>
<keyword evidence="2" id="KW-0067">ATP-binding</keyword>
<dbReference type="Gene3D" id="3.40.50.300">
    <property type="entry name" value="P-loop containing nucleotide triphosphate hydrolases"/>
    <property type="match status" value="1"/>
</dbReference>
<accession>A0ABU7JXI1</accession>
<dbReference type="InterPro" id="IPR050334">
    <property type="entry name" value="Molybdenum_import_ModC"/>
</dbReference>
<evidence type="ECO:0000313" key="2">
    <source>
        <dbReference type="EMBL" id="MEE2034600.1"/>
    </source>
</evidence>
<protein>
    <submittedName>
        <fullName evidence="2">ATP-binding cassette domain-containing protein</fullName>
    </submittedName>
</protein>
<evidence type="ECO:0000313" key="3">
    <source>
        <dbReference type="Proteomes" id="UP001331936"/>
    </source>
</evidence>
<dbReference type="InterPro" id="IPR003439">
    <property type="entry name" value="ABC_transporter-like_ATP-bd"/>
</dbReference>
<organism evidence="2 3">
    <name type="scientific">Rhodococcus chondri</name>
    <dbReference type="NCBI Taxonomy" id="3065941"/>
    <lineage>
        <taxon>Bacteria</taxon>
        <taxon>Bacillati</taxon>
        <taxon>Actinomycetota</taxon>
        <taxon>Actinomycetes</taxon>
        <taxon>Mycobacteriales</taxon>
        <taxon>Nocardiaceae</taxon>
        <taxon>Rhodococcus</taxon>
    </lineage>
</organism>
<keyword evidence="2" id="KW-0547">Nucleotide-binding</keyword>
<dbReference type="GO" id="GO:0005524">
    <property type="term" value="F:ATP binding"/>
    <property type="evidence" value="ECO:0007669"/>
    <property type="project" value="UniProtKB-KW"/>
</dbReference>
<dbReference type="PANTHER" id="PTHR43514:SF4">
    <property type="entry name" value="ABC TRANSPORTER I FAMILY MEMBER 10"/>
    <property type="match status" value="1"/>
</dbReference>
<comment type="caution">
    <text evidence="2">The sequence shown here is derived from an EMBL/GenBank/DDBJ whole genome shotgun (WGS) entry which is preliminary data.</text>
</comment>
<name>A0ABU7JXI1_9NOCA</name>
<evidence type="ECO:0000259" key="1">
    <source>
        <dbReference type="Pfam" id="PF00005"/>
    </source>
</evidence>
<reference evidence="2 3" key="1">
    <citation type="submission" date="2023-08" db="EMBL/GenBank/DDBJ databases">
        <authorList>
            <person name="Girao M."/>
            <person name="Carvalho M.F."/>
        </authorList>
    </citation>
    <scope>NUCLEOTIDE SEQUENCE [LARGE SCALE GENOMIC DNA]</scope>
    <source>
        <strain evidence="2 3">CC-R104</strain>
    </source>
</reference>
<dbReference type="PANTHER" id="PTHR43514">
    <property type="entry name" value="ABC TRANSPORTER I FAMILY MEMBER 10"/>
    <property type="match status" value="1"/>
</dbReference>
<feature type="non-terminal residue" evidence="2">
    <location>
        <position position="91"/>
    </location>
</feature>
<sequence>MSSLRVRARVDVRDVEVALEVEPGSIVAVLGPNGAGKSTLLSVVAGLIVPDAGFVELGARVLTDTEAKVALAPHRRSVVLLAQQPLLFPHL</sequence>
<dbReference type="EMBL" id="JAUZMZ010000163">
    <property type="protein sequence ID" value="MEE2034600.1"/>
    <property type="molecule type" value="Genomic_DNA"/>
</dbReference>